<protein>
    <submittedName>
        <fullName evidence="1">Uncharacterized protein</fullName>
    </submittedName>
</protein>
<accession>A0A9D4A9C3</accession>
<organism evidence="1 2">
    <name type="scientific">Gossypium stocksii</name>
    <dbReference type="NCBI Taxonomy" id="47602"/>
    <lineage>
        <taxon>Eukaryota</taxon>
        <taxon>Viridiplantae</taxon>
        <taxon>Streptophyta</taxon>
        <taxon>Embryophyta</taxon>
        <taxon>Tracheophyta</taxon>
        <taxon>Spermatophyta</taxon>
        <taxon>Magnoliopsida</taxon>
        <taxon>eudicotyledons</taxon>
        <taxon>Gunneridae</taxon>
        <taxon>Pentapetalae</taxon>
        <taxon>rosids</taxon>
        <taxon>malvids</taxon>
        <taxon>Malvales</taxon>
        <taxon>Malvaceae</taxon>
        <taxon>Malvoideae</taxon>
        <taxon>Gossypium</taxon>
    </lineage>
</organism>
<sequence>MGEEGSSIKVMAVVSTENKLVALTPKFKQRRVLAVRNFPLGYGRVAAPNSESSKQITVD</sequence>
<comment type="caution">
    <text evidence="1">The sequence shown here is derived from an EMBL/GenBank/DDBJ whole genome shotgun (WGS) entry which is preliminary data.</text>
</comment>
<dbReference type="Proteomes" id="UP000828251">
    <property type="component" value="Unassembled WGS sequence"/>
</dbReference>
<gene>
    <name evidence="1" type="ORF">J1N35_014876</name>
</gene>
<dbReference type="AlphaFoldDB" id="A0A9D4A9C3"/>
<dbReference type="EMBL" id="JAIQCV010000005">
    <property type="protein sequence ID" value="KAH1097955.1"/>
    <property type="molecule type" value="Genomic_DNA"/>
</dbReference>
<name>A0A9D4A9C3_9ROSI</name>
<reference evidence="1 2" key="1">
    <citation type="journal article" date="2021" name="Plant Biotechnol. J.">
        <title>Multi-omics assisted identification of the key and species-specific regulatory components of drought-tolerant mechanisms in Gossypium stocksii.</title>
        <authorList>
            <person name="Yu D."/>
            <person name="Ke L."/>
            <person name="Zhang D."/>
            <person name="Wu Y."/>
            <person name="Sun Y."/>
            <person name="Mei J."/>
            <person name="Sun J."/>
            <person name="Sun Y."/>
        </authorList>
    </citation>
    <scope>NUCLEOTIDE SEQUENCE [LARGE SCALE GENOMIC DNA]</scope>
    <source>
        <strain evidence="2">cv. E1</strain>
        <tissue evidence="1">Leaf</tissue>
    </source>
</reference>
<evidence type="ECO:0000313" key="2">
    <source>
        <dbReference type="Proteomes" id="UP000828251"/>
    </source>
</evidence>
<evidence type="ECO:0000313" key="1">
    <source>
        <dbReference type="EMBL" id="KAH1097955.1"/>
    </source>
</evidence>
<proteinExistence type="predicted"/>
<keyword evidence="2" id="KW-1185">Reference proteome</keyword>